<keyword evidence="6" id="KW-0064">Aspartyl protease</keyword>
<dbReference type="Gene3D" id="3.30.70.270">
    <property type="match status" value="2"/>
</dbReference>
<evidence type="ECO:0000256" key="4">
    <source>
        <dbReference type="ARBA" id="ARBA00022722"/>
    </source>
</evidence>
<dbReference type="GO" id="GO:0015074">
    <property type="term" value="P:DNA integration"/>
    <property type="evidence" value="ECO:0007669"/>
    <property type="project" value="UniProtKB-KW"/>
</dbReference>
<comment type="caution">
    <text evidence="18">The sequence shown here is derived from an EMBL/GenBank/DDBJ whole genome shotgun (WGS) entry which is preliminary data.</text>
</comment>
<dbReference type="CDD" id="cd01647">
    <property type="entry name" value="RT_LTR"/>
    <property type="match status" value="1"/>
</dbReference>
<accession>A0A5A7SX47</accession>
<keyword evidence="4" id="KW-0540">Nuclease</keyword>
<dbReference type="Proteomes" id="UP000321393">
    <property type="component" value="Unassembled WGS sequence"/>
</dbReference>
<dbReference type="PROSITE" id="PS50878">
    <property type="entry name" value="RT_POL"/>
    <property type="match status" value="1"/>
</dbReference>
<name>A0A5A7SX47_CUCMM</name>
<keyword evidence="15" id="KW-0511">Multifunctional enzyme</keyword>
<evidence type="ECO:0000256" key="12">
    <source>
        <dbReference type="ARBA" id="ARBA00022932"/>
    </source>
</evidence>
<feature type="compositionally biased region" description="Basic and acidic residues" evidence="16">
    <location>
        <begin position="77"/>
        <end position="90"/>
    </location>
</feature>
<dbReference type="SUPFAM" id="SSF56672">
    <property type="entry name" value="DNA/RNA polymerases"/>
    <property type="match status" value="1"/>
</dbReference>
<keyword evidence="11" id="KW-0695">RNA-directed DNA polymerase</keyword>
<dbReference type="SUPFAM" id="SSF54160">
    <property type="entry name" value="Chromo domain-like"/>
    <property type="match status" value="1"/>
</dbReference>
<keyword evidence="7" id="KW-0255">Endonuclease</keyword>
<dbReference type="AlphaFoldDB" id="A0A5A7SX47"/>
<dbReference type="GO" id="GO:0003964">
    <property type="term" value="F:RNA-directed DNA polymerase activity"/>
    <property type="evidence" value="ECO:0007669"/>
    <property type="project" value="UniProtKB-KW"/>
</dbReference>
<evidence type="ECO:0000256" key="13">
    <source>
        <dbReference type="ARBA" id="ARBA00023125"/>
    </source>
</evidence>
<evidence type="ECO:0000256" key="7">
    <source>
        <dbReference type="ARBA" id="ARBA00022759"/>
    </source>
</evidence>
<feature type="domain" description="Reverse transcriptase" evidence="17">
    <location>
        <begin position="582"/>
        <end position="761"/>
    </location>
</feature>
<evidence type="ECO:0000256" key="2">
    <source>
        <dbReference type="ARBA" id="ARBA00022679"/>
    </source>
</evidence>
<dbReference type="FunFam" id="3.30.70.270:FF:000020">
    <property type="entry name" value="Transposon Tf2-6 polyprotein-like Protein"/>
    <property type="match status" value="1"/>
</dbReference>
<evidence type="ECO:0000256" key="16">
    <source>
        <dbReference type="SAM" id="MobiDB-lite"/>
    </source>
</evidence>
<keyword evidence="1" id="KW-0645">Protease</keyword>
<dbReference type="InterPro" id="IPR056924">
    <property type="entry name" value="SH3_Tf2-1"/>
</dbReference>
<evidence type="ECO:0000256" key="3">
    <source>
        <dbReference type="ARBA" id="ARBA00022695"/>
    </source>
</evidence>
<dbReference type="GO" id="GO:0004519">
    <property type="term" value="F:endonuclease activity"/>
    <property type="evidence" value="ECO:0007669"/>
    <property type="project" value="UniProtKB-KW"/>
</dbReference>
<dbReference type="InterPro" id="IPR043128">
    <property type="entry name" value="Rev_trsase/Diguanyl_cyclase"/>
</dbReference>
<dbReference type="Pfam" id="PF00078">
    <property type="entry name" value="RVT_1"/>
    <property type="match status" value="1"/>
</dbReference>
<evidence type="ECO:0000313" key="18">
    <source>
        <dbReference type="EMBL" id="KAA0033837.1"/>
    </source>
</evidence>
<keyword evidence="12" id="KW-0239">DNA-directed DNA polymerase</keyword>
<dbReference type="GO" id="GO:0003677">
    <property type="term" value="F:DNA binding"/>
    <property type="evidence" value="ECO:0007669"/>
    <property type="project" value="UniProtKB-KW"/>
</dbReference>
<keyword evidence="9" id="KW-0460">Magnesium</keyword>
<evidence type="ECO:0000313" key="20">
    <source>
        <dbReference type="Proteomes" id="UP000321393"/>
    </source>
</evidence>
<keyword evidence="10" id="KW-0229">DNA integration</keyword>
<dbReference type="CDD" id="cd00303">
    <property type="entry name" value="retropepsin_like"/>
    <property type="match status" value="1"/>
</dbReference>
<reference evidence="20 21" key="1">
    <citation type="submission" date="2019-08" db="EMBL/GenBank/DDBJ databases">
        <title>Draft genome sequences of two oriental melons (Cucumis melo L. var makuwa).</title>
        <authorList>
            <person name="Kwon S.-Y."/>
        </authorList>
    </citation>
    <scope>NUCLEOTIDE SEQUENCE [LARGE SCALE GENOMIC DNA]</scope>
    <source>
        <strain evidence="21">cv. Chang Bougi</strain>
        <strain evidence="20">cv. SW 3</strain>
        <tissue evidence="18">Leaf</tissue>
    </source>
</reference>
<evidence type="ECO:0000256" key="11">
    <source>
        <dbReference type="ARBA" id="ARBA00022918"/>
    </source>
</evidence>
<dbReference type="InterPro" id="IPR041588">
    <property type="entry name" value="Integrase_H2C2"/>
</dbReference>
<keyword evidence="14" id="KW-0233">DNA recombination</keyword>
<evidence type="ECO:0000256" key="10">
    <source>
        <dbReference type="ARBA" id="ARBA00022908"/>
    </source>
</evidence>
<evidence type="ECO:0000256" key="5">
    <source>
        <dbReference type="ARBA" id="ARBA00022723"/>
    </source>
</evidence>
<keyword evidence="3" id="KW-0548">Nucleotidyltransferase</keyword>
<dbReference type="FunFam" id="3.10.10.10:FF:000007">
    <property type="entry name" value="Retrovirus-related Pol polyprotein from transposon 17.6-like Protein"/>
    <property type="match status" value="1"/>
</dbReference>
<dbReference type="InterPro" id="IPR043502">
    <property type="entry name" value="DNA/RNA_pol_sf"/>
</dbReference>
<dbReference type="GO" id="GO:0003887">
    <property type="term" value="F:DNA-directed DNA polymerase activity"/>
    <property type="evidence" value="ECO:0007669"/>
    <property type="project" value="UniProtKB-KW"/>
</dbReference>
<evidence type="ECO:0000256" key="15">
    <source>
        <dbReference type="ARBA" id="ARBA00023268"/>
    </source>
</evidence>
<dbReference type="Pfam" id="PF17921">
    <property type="entry name" value="Integrase_H2C2"/>
    <property type="match status" value="1"/>
</dbReference>
<organism evidence="18 20">
    <name type="scientific">Cucumis melo var. makuwa</name>
    <name type="common">Oriental melon</name>
    <dbReference type="NCBI Taxonomy" id="1194695"/>
    <lineage>
        <taxon>Eukaryota</taxon>
        <taxon>Viridiplantae</taxon>
        <taxon>Streptophyta</taxon>
        <taxon>Embryophyta</taxon>
        <taxon>Tracheophyta</taxon>
        <taxon>Spermatophyta</taxon>
        <taxon>Magnoliopsida</taxon>
        <taxon>eudicotyledons</taxon>
        <taxon>Gunneridae</taxon>
        <taxon>Pentapetalae</taxon>
        <taxon>rosids</taxon>
        <taxon>fabids</taxon>
        <taxon>Cucurbitales</taxon>
        <taxon>Cucurbitaceae</taxon>
        <taxon>Benincaseae</taxon>
        <taxon>Cucumis</taxon>
    </lineage>
</organism>
<dbReference type="Gene3D" id="1.10.340.70">
    <property type="match status" value="1"/>
</dbReference>
<dbReference type="GO" id="GO:0006310">
    <property type="term" value="P:DNA recombination"/>
    <property type="evidence" value="ECO:0007669"/>
    <property type="project" value="UniProtKB-KW"/>
</dbReference>
<dbReference type="InterPro" id="IPR050951">
    <property type="entry name" value="Retrovirus_Pol_polyprotein"/>
</dbReference>
<dbReference type="InterPro" id="IPR041577">
    <property type="entry name" value="RT_RNaseH_2"/>
</dbReference>
<dbReference type="OrthoDB" id="2013610at2759"/>
<sequence length="1237" mass="142920">MVQTRIEEHLELIDQEIAGMKKEINKMPVIELSLSEIAKNLELMRLQFEKQQQLLLTIMETSAKERSAVSDQLTESVVRESKKSRGKENEASSSKAMESDRNFRNDQNDKRNESNESYGDRNKFKKVEMPVFTGEDPDSWLFRAERYFQIHKLSESEKMLVSAVSFDGPTLNWYRSQEEKDKFTSRTNLKERMLVRFRSSKDGTICGQFLRIRQESTVEEYRNLFDKLVAPLFDLQERVIEDTFMNGLLPWIRAEVAFCRPKGLAEMMEVVQLVENREILRNEANLNGYSGGKMSVPATGNTKTSSKYMLNDTKGNTIIPIKTVTSRSSSPNENRKEGTYKRLPDAEFQARKEKGLCFRCNEKYSTDHKCKMKEHRELRMFLVVNDKEEFEIIEGEEVEKRDITTYVELSKLSGRIESPWNYEEKLVETLHIPIKETSHYGVILGSGAAVQGKGICEKLEVQLKNWSVKEDFLPLELGGVDVILGWEDKDEGFLIECQAIEAGILNNNVDSVATSKAEEDSSISMVMKQYVDVFEWPKQLPPRREIEHQIHLKEGTNPINVRPYRYGFHQKEEMENLVKEMLESEVIRPSTSPFSSPVLLVKKKDGSWRFCVDYRAVNNATIPDKFPIPIVEELFDELCGASLFSKIDLKSRYHQIRMADEDIEKTTFRTHEGHYEFLVMLFGLTNAPATFQALMNAIFKPFLRKLVLVFFDDILVYSKNENDHLVHLGKVLSILRKHKLYANRKKCSFAQHKIEYLGHVISGEGVEVDPEKIKSIVEWPVPTNIKEVRGFLGLTGYYRRFVQNYGTIAAPLTQLLKKGGYKWSDEAMVAFDQLKKAMMSLPVLALPNFTQPFEIETDASGYGFGAMLIQASRPTAYYSHTLALRDRARPDYERELMVVVLAANVRVIQPQYQIWIAKLLGYSFEVVYKPGVENSAADALSRKPAEIRLWALSIPVTKDLEVIRREVPQDPKLQKIIEKVTILNTYHNSVVGGHSGFLRTYKRISSDLYWEGMKAGIRKHCEECLICQRNKLLALSPAGLLVPLEIPQAIWSDISMDFVEGLPKANGFEVILVVVDRLSCLWKETPGSFVLWQYTVQNSTVEEMLKERDEVLCGLRDHLRLAQEQMKNYADRKRRDVEWSLRKKRNEKLSPKFFDPYKIVERVEPVTYKLELPAETTIHPVFHVSQLKKLIGQHEEKNKAAQWEVLICWEGLPSHEATWEYYEEVRRLYPALHLEDK</sequence>
<keyword evidence="5" id="KW-0479">Metal-binding</keyword>
<dbReference type="Pfam" id="PF24626">
    <property type="entry name" value="SH3_Tf2-1"/>
    <property type="match status" value="1"/>
</dbReference>
<protein>
    <submittedName>
        <fullName evidence="18">Ty3/gypsy retrotransposon protein</fullName>
    </submittedName>
</protein>
<evidence type="ECO:0000256" key="1">
    <source>
        <dbReference type="ARBA" id="ARBA00022670"/>
    </source>
</evidence>
<dbReference type="GO" id="GO:0046872">
    <property type="term" value="F:metal ion binding"/>
    <property type="evidence" value="ECO:0007669"/>
    <property type="project" value="UniProtKB-KW"/>
</dbReference>
<dbReference type="EMBL" id="SSTE01020563">
    <property type="protein sequence ID" value="KAA0033837.1"/>
    <property type="molecule type" value="Genomic_DNA"/>
</dbReference>
<feature type="compositionally biased region" description="Basic and acidic residues" evidence="16">
    <location>
        <begin position="97"/>
        <end position="120"/>
    </location>
</feature>
<dbReference type="EMBL" id="SSTD01006251">
    <property type="protein sequence ID" value="TYK20583.1"/>
    <property type="molecule type" value="Genomic_DNA"/>
</dbReference>
<keyword evidence="13" id="KW-0238">DNA-binding</keyword>
<evidence type="ECO:0000313" key="21">
    <source>
        <dbReference type="Proteomes" id="UP000321947"/>
    </source>
</evidence>
<dbReference type="PANTHER" id="PTHR37984">
    <property type="entry name" value="PROTEIN CBG26694"/>
    <property type="match status" value="1"/>
</dbReference>
<dbReference type="InterPro" id="IPR016197">
    <property type="entry name" value="Chromo-like_dom_sf"/>
</dbReference>
<evidence type="ECO:0000256" key="8">
    <source>
        <dbReference type="ARBA" id="ARBA00022801"/>
    </source>
</evidence>
<dbReference type="Proteomes" id="UP000321947">
    <property type="component" value="Unassembled WGS sequence"/>
</dbReference>
<gene>
    <name evidence="19" type="ORF">E5676_scaffold237G001840</name>
    <name evidence="18" type="ORF">E6C27_scaffold43059G00050</name>
</gene>
<feature type="region of interest" description="Disordered" evidence="16">
    <location>
        <begin position="67"/>
        <end position="120"/>
    </location>
</feature>
<keyword evidence="2" id="KW-0808">Transferase</keyword>
<dbReference type="GO" id="GO:0006508">
    <property type="term" value="P:proteolysis"/>
    <property type="evidence" value="ECO:0007669"/>
    <property type="project" value="UniProtKB-KW"/>
</dbReference>
<dbReference type="InterPro" id="IPR000477">
    <property type="entry name" value="RT_dom"/>
</dbReference>
<evidence type="ECO:0000256" key="6">
    <source>
        <dbReference type="ARBA" id="ARBA00022750"/>
    </source>
</evidence>
<dbReference type="PANTHER" id="PTHR37984:SF5">
    <property type="entry name" value="PROTEIN NYNRIN-LIKE"/>
    <property type="match status" value="1"/>
</dbReference>
<proteinExistence type="predicted"/>
<dbReference type="GO" id="GO:0004190">
    <property type="term" value="F:aspartic-type endopeptidase activity"/>
    <property type="evidence" value="ECO:0007669"/>
    <property type="project" value="UniProtKB-KW"/>
</dbReference>
<evidence type="ECO:0000259" key="17">
    <source>
        <dbReference type="PROSITE" id="PS50878"/>
    </source>
</evidence>
<dbReference type="Gene3D" id="3.10.10.10">
    <property type="entry name" value="HIV Type 1 Reverse Transcriptase, subunit A, domain 1"/>
    <property type="match status" value="1"/>
</dbReference>
<keyword evidence="8" id="KW-0378">Hydrolase</keyword>
<evidence type="ECO:0000313" key="19">
    <source>
        <dbReference type="EMBL" id="TYK20583.1"/>
    </source>
</evidence>
<evidence type="ECO:0000256" key="9">
    <source>
        <dbReference type="ARBA" id="ARBA00022842"/>
    </source>
</evidence>
<dbReference type="Pfam" id="PF17919">
    <property type="entry name" value="RT_RNaseH_2"/>
    <property type="match status" value="1"/>
</dbReference>
<evidence type="ECO:0000256" key="14">
    <source>
        <dbReference type="ARBA" id="ARBA00023172"/>
    </source>
</evidence>